<dbReference type="GO" id="GO:0015074">
    <property type="term" value="P:DNA integration"/>
    <property type="evidence" value="ECO:0007669"/>
    <property type="project" value="InterPro"/>
</dbReference>
<organism evidence="3 4">
    <name type="scientific">Oligella ureolytica</name>
    <dbReference type="NCBI Taxonomy" id="90244"/>
    <lineage>
        <taxon>Bacteria</taxon>
        <taxon>Pseudomonadati</taxon>
        <taxon>Pseudomonadota</taxon>
        <taxon>Betaproteobacteria</taxon>
        <taxon>Burkholderiales</taxon>
        <taxon>Alcaligenaceae</taxon>
        <taxon>Oligella</taxon>
    </lineage>
</organism>
<dbReference type="AlphaFoldDB" id="A0A378XDJ5"/>
<dbReference type="STRING" id="1122619.GCA_000373745_00635"/>
<feature type="compositionally biased region" description="Basic and acidic residues" evidence="1">
    <location>
        <begin position="68"/>
        <end position="77"/>
    </location>
</feature>
<evidence type="ECO:0000313" key="4">
    <source>
        <dbReference type="Proteomes" id="UP000254603"/>
    </source>
</evidence>
<dbReference type="Pfam" id="PF00665">
    <property type="entry name" value="rve"/>
    <property type="match status" value="1"/>
</dbReference>
<proteinExistence type="predicted"/>
<feature type="domain" description="Integrase catalytic" evidence="2">
    <location>
        <begin position="81"/>
        <end position="157"/>
    </location>
</feature>
<dbReference type="PROSITE" id="PS50994">
    <property type="entry name" value="INTEGRASE"/>
    <property type="match status" value="1"/>
</dbReference>
<evidence type="ECO:0000313" key="3">
    <source>
        <dbReference type="EMBL" id="SUA51320.1"/>
    </source>
</evidence>
<dbReference type="InterPro" id="IPR012337">
    <property type="entry name" value="RNaseH-like_sf"/>
</dbReference>
<evidence type="ECO:0000256" key="1">
    <source>
        <dbReference type="SAM" id="MobiDB-lite"/>
    </source>
</evidence>
<dbReference type="InterPro" id="IPR001584">
    <property type="entry name" value="Integrase_cat-core"/>
</dbReference>
<name>A0A378XDJ5_9BURK</name>
<protein>
    <submittedName>
        <fullName evidence="3">Integrase core domain</fullName>
    </submittedName>
</protein>
<dbReference type="InterPro" id="IPR036397">
    <property type="entry name" value="RNaseH_sf"/>
</dbReference>
<accession>A0A378XDJ5</accession>
<evidence type="ECO:0000259" key="2">
    <source>
        <dbReference type="PROSITE" id="PS50994"/>
    </source>
</evidence>
<gene>
    <name evidence="3" type="ORF">NCTC11997_00551</name>
</gene>
<dbReference type="EMBL" id="UGSB01000001">
    <property type="protein sequence ID" value="SUA51320.1"/>
    <property type="molecule type" value="Genomic_DNA"/>
</dbReference>
<reference evidence="3 4" key="1">
    <citation type="submission" date="2018-06" db="EMBL/GenBank/DDBJ databases">
        <authorList>
            <consortium name="Pathogen Informatics"/>
            <person name="Doyle S."/>
        </authorList>
    </citation>
    <scope>NUCLEOTIDE SEQUENCE [LARGE SCALE GENOMIC DNA]</scope>
    <source>
        <strain evidence="3 4">NCTC11997</strain>
    </source>
</reference>
<dbReference type="GO" id="GO:0003676">
    <property type="term" value="F:nucleic acid binding"/>
    <property type="evidence" value="ECO:0007669"/>
    <property type="project" value="InterPro"/>
</dbReference>
<sequence>MGPAQPVPAQAGRSSQPRALSEEERSKVTEVLTSDEYADKPPAQVYYSLLQQGIYLCSISTMHRLMREEELNGERRQQRPASPQPIPRLQATRSNQVWTWDIAKLPTKKRGEYLSLYVVMDLFSRYIVAWMLSRKENSALSSQLIEEAYMRLRHLAR</sequence>
<feature type="region of interest" description="Disordered" evidence="1">
    <location>
        <begin position="1"/>
        <end position="34"/>
    </location>
</feature>
<dbReference type="Gene3D" id="3.30.420.10">
    <property type="entry name" value="Ribonuclease H-like superfamily/Ribonuclease H"/>
    <property type="match status" value="1"/>
</dbReference>
<dbReference type="SUPFAM" id="SSF53098">
    <property type="entry name" value="Ribonuclease H-like"/>
    <property type="match status" value="1"/>
</dbReference>
<feature type="region of interest" description="Disordered" evidence="1">
    <location>
        <begin position="68"/>
        <end position="88"/>
    </location>
</feature>
<dbReference type="Proteomes" id="UP000254603">
    <property type="component" value="Unassembled WGS sequence"/>
</dbReference>